<dbReference type="RefSeq" id="WP_161811242.1">
    <property type="nucleotide sequence ID" value="NZ_BLJN01000001.1"/>
</dbReference>
<comment type="caution">
    <text evidence="4">The sequence shown here is derived from an EMBL/GenBank/DDBJ whole genome shotgun (WGS) entry which is preliminary data.</text>
</comment>
<dbReference type="Pfam" id="PF26002">
    <property type="entry name" value="Beta-barrel_AprE"/>
    <property type="match status" value="1"/>
</dbReference>
<organism evidence="4 5">
    <name type="scientific">Steroidobacter agaridevorans</name>
    <dbReference type="NCBI Taxonomy" id="2695856"/>
    <lineage>
        <taxon>Bacteria</taxon>
        <taxon>Pseudomonadati</taxon>
        <taxon>Pseudomonadota</taxon>
        <taxon>Gammaproteobacteria</taxon>
        <taxon>Steroidobacterales</taxon>
        <taxon>Steroidobacteraceae</taxon>
        <taxon>Steroidobacter</taxon>
    </lineage>
</organism>
<keyword evidence="2" id="KW-1133">Transmembrane helix</keyword>
<feature type="domain" description="AprE-like beta-barrel" evidence="3">
    <location>
        <begin position="340"/>
        <end position="435"/>
    </location>
</feature>
<evidence type="ECO:0000313" key="5">
    <source>
        <dbReference type="Proteomes" id="UP000445000"/>
    </source>
</evidence>
<dbReference type="InterPro" id="IPR058982">
    <property type="entry name" value="Beta-barrel_AprE"/>
</dbReference>
<dbReference type="PRINTS" id="PR01490">
    <property type="entry name" value="RTXTOXIND"/>
</dbReference>
<dbReference type="InterPro" id="IPR050739">
    <property type="entry name" value="MFP"/>
</dbReference>
<dbReference type="EMBL" id="BLJN01000001">
    <property type="protein sequence ID" value="GFE79586.1"/>
    <property type="molecule type" value="Genomic_DNA"/>
</dbReference>
<keyword evidence="2" id="KW-0472">Membrane</keyword>
<keyword evidence="5" id="KW-1185">Reference proteome</keyword>
<feature type="coiled-coil region" evidence="1">
    <location>
        <begin position="148"/>
        <end position="207"/>
    </location>
</feature>
<evidence type="ECO:0000256" key="2">
    <source>
        <dbReference type="SAM" id="Phobius"/>
    </source>
</evidence>
<feature type="transmembrane region" description="Helical" evidence="2">
    <location>
        <begin position="63"/>
        <end position="81"/>
    </location>
</feature>
<reference evidence="5" key="1">
    <citation type="submission" date="2020-01" db="EMBL/GenBank/DDBJ databases">
        <title>'Steroidobacter agaridevorans' sp. nov., agar-degrading bacteria isolated from rhizosphere soils.</title>
        <authorList>
            <person name="Ikenaga M."/>
            <person name="Kataoka M."/>
            <person name="Murouchi A."/>
            <person name="Katsuragi S."/>
            <person name="Sakai M."/>
        </authorList>
    </citation>
    <scope>NUCLEOTIDE SEQUENCE [LARGE SCALE GENOMIC DNA]</scope>
    <source>
        <strain evidence="5">YU21-B</strain>
    </source>
</reference>
<dbReference type="Proteomes" id="UP000445000">
    <property type="component" value="Unassembled WGS sequence"/>
</dbReference>
<evidence type="ECO:0000256" key="1">
    <source>
        <dbReference type="SAM" id="Coils"/>
    </source>
</evidence>
<keyword evidence="1" id="KW-0175">Coiled coil</keyword>
<evidence type="ECO:0000313" key="4">
    <source>
        <dbReference type="EMBL" id="GFE79586.1"/>
    </source>
</evidence>
<gene>
    <name evidence="4" type="ORF">GCM10011487_15860</name>
</gene>
<feature type="coiled-coil region" evidence="1">
    <location>
        <begin position="271"/>
        <end position="298"/>
    </location>
</feature>
<protein>
    <recommendedName>
        <fullName evidence="3">AprE-like beta-barrel domain-containing protein</fullName>
    </recommendedName>
</protein>
<evidence type="ECO:0000259" key="3">
    <source>
        <dbReference type="Pfam" id="PF26002"/>
    </source>
</evidence>
<keyword evidence="2" id="KW-0812">Transmembrane</keyword>
<sequence length="458" mass="51243">MPSLKQANAVDLSAKSAVVAERTQSFPNAESAHPQLFRTEALTYRQTQWLGTVLLTPRRSHRIFTIVAVFAIVAIASLLIFGEFTRKARVEGWLMPQQGLVRVFAPQPGVVSGLYVHEGTQVRKGERLLRLSGELESVRLGATEAEIIRRLSGLRDALKEERRQQQRLLVQRQRSYSDRVAMLRSESMEIDRQIETMRERVRLAERNVMLNRKLRADGYISEPQFQIVQGEHLERQSQLGALRRQRIELRREQVMLEGELKDLPVKVGADIASIERNIVAAEQELAQAEARREIFITAPQDGTVSAVLVDQGGYANVSGPLLSIVPTGAALEAHLYGPSRAVGFVHPGQKVLLRYQAYPYQKFGHHEGVAVSVSRSAVSPSELPPQLAGILGTTPGVLGTTPVYRITVRLKSQTVKAYGQAVPLQPGMQLEADIALDRRRLYEWMLDPLYTVTGRQQR</sequence>
<accession>A0A829YA38</accession>
<dbReference type="PANTHER" id="PTHR30386:SF28">
    <property type="entry name" value="EXPORTED PROTEIN"/>
    <property type="match status" value="1"/>
</dbReference>
<proteinExistence type="predicted"/>
<name>A0A829YA38_9GAMM</name>
<dbReference type="PANTHER" id="PTHR30386">
    <property type="entry name" value="MEMBRANE FUSION SUBUNIT OF EMRAB-TOLC MULTIDRUG EFFLUX PUMP"/>
    <property type="match status" value="1"/>
</dbReference>
<dbReference type="AlphaFoldDB" id="A0A829YA38"/>
<dbReference type="Gene3D" id="2.40.50.100">
    <property type="match status" value="1"/>
</dbReference>